<dbReference type="Proteomes" id="UP000694620">
    <property type="component" value="Chromosome 10"/>
</dbReference>
<organism evidence="8 9">
    <name type="scientific">Erpetoichthys calabaricus</name>
    <name type="common">Rope fish</name>
    <name type="synonym">Calamoichthys calabaricus</name>
    <dbReference type="NCBI Taxonomy" id="27687"/>
    <lineage>
        <taxon>Eukaryota</taxon>
        <taxon>Metazoa</taxon>
        <taxon>Chordata</taxon>
        <taxon>Craniata</taxon>
        <taxon>Vertebrata</taxon>
        <taxon>Euteleostomi</taxon>
        <taxon>Actinopterygii</taxon>
        <taxon>Polypteriformes</taxon>
        <taxon>Polypteridae</taxon>
        <taxon>Erpetoichthys</taxon>
    </lineage>
</organism>
<reference evidence="8" key="3">
    <citation type="submission" date="2025-09" db="UniProtKB">
        <authorList>
            <consortium name="Ensembl"/>
        </authorList>
    </citation>
    <scope>IDENTIFICATION</scope>
</reference>
<dbReference type="Pfam" id="PF13092">
    <property type="entry name" value="CENP-L"/>
    <property type="match status" value="1"/>
</dbReference>
<comment type="subcellular location">
    <subcellularLocation>
        <location evidence="2">Chromosome</location>
        <location evidence="2">Centromere</location>
    </subcellularLocation>
    <subcellularLocation>
        <location evidence="1">Nucleus</location>
    </subcellularLocation>
</comment>
<keyword evidence="9" id="KW-1185">Reference proteome</keyword>
<dbReference type="PANTHER" id="PTHR31740">
    <property type="entry name" value="CENTROMERE PROTEIN L"/>
    <property type="match status" value="1"/>
</dbReference>
<sequence>MFFFTCLSARDVPGDLHSTPNISNPNGYASGNLETGLPSSRKYASFRRFSLHKPPSSREINKANNLSQKIEPEQISLLIGKDWHLHYVTPLYKFSHSAIRSYSRQLSAFIAAEKQKGVPFDMGSDNIFRVNFSIILGIAEKEGDSEAVFIQIYTKQFFAIQGTTENVIWSGWLACVNCNTEYISSLPPRFTYFPLFCSNGPETMTAIVRTWFQKTFDCNFGNLSINYSNLSWLAAIWTDCKQTVDFKYLKLSWTLPLRPPLDVTYTINSEDGWELWNSIHKENDQITLEEMGQFMYVLESHFFRHFKVHLTFGELIEVSTSLGVVQKNGRIKFLSGERMTAILTLLTENAVLMMPV</sequence>
<evidence type="ECO:0000256" key="2">
    <source>
        <dbReference type="ARBA" id="ARBA00004584"/>
    </source>
</evidence>
<keyword evidence="7" id="KW-0137">Centromere</keyword>
<evidence type="ECO:0000256" key="5">
    <source>
        <dbReference type="ARBA" id="ARBA00022454"/>
    </source>
</evidence>
<evidence type="ECO:0000313" key="9">
    <source>
        <dbReference type="Proteomes" id="UP000694620"/>
    </source>
</evidence>
<gene>
    <name evidence="8" type="primary">CENPL</name>
    <name evidence="8" type="synonym">cenpl</name>
</gene>
<keyword evidence="5" id="KW-0158">Chromosome</keyword>
<dbReference type="GeneTree" id="ENSGT00390000013877"/>
<evidence type="ECO:0000256" key="3">
    <source>
        <dbReference type="ARBA" id="ARBA00011060"/>
    </source>
</evidence>
<keyword evidence="6" id="KW-0539">Nucleus</keyword>
<evidence type="ECO:0000256" key="6">
    <source>
        <dbReference type="ARBA" id="ARBA00023242"/>
    </source>
</evidence>
<dbReference type="PANTHER" id="PTHR31740:SF2">
    <property type="entry name" value="CENTROMERE PROTEIN L"/>
    <property type="match status" value="1"/>
</dbReference>
<evidence type="ECO:0000256" key="1">
    <source>
        <dbReference type="ARBA" id="ARBA00004123"/>
    </source>
</evidence>
<dbReference type="GO" id="GO:0000775">
    <property type="term" value="C:chromosome, centromeric region"/>
    <property type="evidence" value="ECO:0007669"/>
    <property type="project" value="UniProtKB-SubCell"/>
</dbReference>
<evidence type="ECO:0000313" key="8">
    <source>
        <dbReference type="Ensembl" id="ENSECRP00000015278.1"/>
    </source>
</evidence>
<dbReference type="InterPro" id="IPR025204">
    <property type="entry name" value="CENP-L"/>
</dbReference>
<dbReference type="Ensembl" id="ENSECRT00000015547.1">
    <property type="protein sequence ID" value="ENSECRP00000015278.1"/>
    <property type="gene ID" value="ENSECRG00000010178.1"/>
</dbReference>
<name>A0A8C4SDK3_ERPCA</name>
<evidence type="ECO:0000256" key="4">
    <source>
        <dbReference type="ARBA" id="ARBA00016380"/>
    </source>
</evidence>
<dbReference type="AlphaFoldDB" id="A0A8C4SDK3"/>
<proteinExistence type="inferred from homology"/>
<reference evidence="8" key="2">
    <citation type="submission" date="2025-08" db="UniProtKB">
        <authorList>
            <consortium name="Ensembl"/>
        </authorList>
    </citation>
    <scope>IDENTIFICATION</scope>
</reference>
<protein>
    <recommendedName>
        <fullName evidence="4">Centromere protein L</fullName>
    </recommendedName>
</protein>
<comment type="similarity">
    <text evidence="3">Belongs to the CENP-L/IML3 family.</text>
</comment>
<reference evidence="8" key="1">
    <citation type="submission" date="2021-06" db="EMBL/GenBank/DDBJ databases">
        <authorList>
            <consortium name="Wellcome Sanger Institute Data Sharing"/>
        </authorList>
    </citation>
    <scope>NUCLEOTIDE SEQUENCE [LARGE SCALE GENOMIC DNA]</scope>
</reference>
<accession>A0A8C4SDK3</accession>
<evidence type="ECO:0000256" key="7">
    <source>
        <dbReference type="ARBA" id="ARBA00023328"/>
    </source>
</evidence>
<dbReference type="GO" id="GO:0005634">
    <property type="term" value="C:nucleus"/>
    <property type="evidence" value="ECO:0007669"/>
    <property type="project" value="UniProtKB-SubCell"/>
</dbReference>